<dbReference type="InterPro" id="IPR042100">
    <property type="entry name" value="Bug_dom1"/>
</dbReference>
<comment type="similarity">
    <text evidence="1">Belongs to the UPF0065 (bug) family.</text>
</comment>
<dbReference type="SUPFAM" id="SSF53850">
    <property type="entry name" value="Periplasmic binding protein-like II"/>
    <property type="match status" value="1"/>
</dbReference>
<evidence type="ECO:0000313" key="3">
    <source>
        <dbReference type="EMBL" id="NYE82838.1"/>
    </source>
</evidence>
<protein>
    <submittedName>
        <fullName evidence="3">Tripartite-type tricarboxylate transporter receptor subunit TctC</fullName>
    </submittedName>
</protein>
<dbReference type="Pfam" id="PF03401">
    <property type="entry name" value="TctC"/>
    <property type="match status" value="1"/>
</dbReference>
<evidence type="ECO:0000256" key="1">
    <source>
        <dbReference type="ARBA" id="ARBA00006987"/>
    </source>
</evidence>
<dbReference type="Gene3D" id="3.40.190.150">
    <property type="entry name" value="Bordetella uptake gene, domain 1"/>
    <property type="match status" value="1"/>
</dbReference>
<reference evidence="3 4" key="1">
    <citation type="submission" date="2020-07" db="EMBL/GenBank/DDBJ databases">
        <title>Genomic Encyclopedia of Type Strains, Phase IV (KMG-V): Genome sequencing to study the core and pangenomes of soil and plant-associated prokaryotes.</title>
        <authorList>
            <person name="Whitman W."/>
        </authorList>
    </citation>
    <scope>NUCLEOTIDE SEQUENCE [LARGE SCALE GENOMIC DNA]</scope>
    <source>
        <strain evidence="3 4">SAS40</strain>
    </source>
</reference>
<sequence length="323" mass="34466">MLAIRAYFAALVAATAFASTAVHAETAYPSKPVRLIVPFPPGGSADLIARAVAQQFYENTKQVMVIENRGGADTIIGMQAVKNAAPDGYTVGYVLGSALTMNPTLYSKLPYDPATDFVPVMVLANPGFALAVHPSVPAKSARELGALIKAKPQEYFYGHGNVVSKIAAVEFENAVGGKMTEVAYKGSAASLQALLAGDVKVLISPIDTVAPYIDTNRLRVLAVTGAQRSAAFPDIPTIAEGGTAMIPYDIWHGIVLPAHTPPDIVRKLNQELAKAARHPNVRSRVEPLGVDMVAGSPEDMARKVSDERTYWNKRIKEMGIQVD</sequence>
<dbReference type="CDD" id="cd07012">
    <property type="entry name" value="PBP2_Bug_TTT"/>
    <property type="match status" value="1"/>
</dbReference>
<dbReference type="PANTHER" id="PTHR42928:SF5">
    <property type="entry name" value="BLR1237 PROTEIN"/>
    <property type="match status" value="1"/>
</dbReference>
<feature type="chain" id="PRO_5031107106" evidence="2">
    <location>
        <begin position="25"/>
        <end position="323"/>
    </location>
</feature>
<feature type="signal peptide" evidence="2">
    <location>
        <begin position="1"/>
        <end position="24"/>
    </location>
</feature>
<keyword evidence="4" id="KW-1185">Reference proteome</keyword>
<dbReference type="PANTHER" id="PTHR42928">
    <property type="entry name" value="TRICARBOXYLATE-BINDING PROTEIN"/>
    <property type="match status" value="1"/>
</dbReference>
<dbReference type="PIRSF" id="PIRSF017082">
    <property type="entry name" value="YflP"/>
    <property type="match status" value="1"/>
</dbReference>
<keyword evidence="2" id="KW-0732">Signal</keyword>
<evidence type="ECO:0000313" key="4">
    <source>
        <dbReference type="Proteomes" id="UP000542125"/>
    </source>
</evidence>
<dbReference type="AlphaFoldDB" id="A0A7Y9IUQ3"/>
<proteinExistence type="inferred from homology"/>
<dbReference type="EMBL" id="JACBYR010000001">
    <property type="protein sequence ID" value="NYE82838.1"/>
    <property type="molecule type" value="Genomic_DNA"/>
</dbReference>
<name>A0A7Y9IUQ3_9BURK</name>
<dbReference type="InterPro" id="IPR005064">
    <property type="entry name" value="BUG"/>
</dbReference>
<keyword evidence="3" id="KW-0675">Receptor</keyword>
<accession>A0A7Y9IUQ3</accession>
<comment type="caution">
    <text evidence="3">The sequence shown here is derived from an EMBL/GenBank/DDBJ whole genome shotgun (WGS) entry which is preliminary data.</text>
</comment>
<organism evidence="3 4">
    <name type="scientific">Pigmentiphaga litoralis</name>
    <dbReference type="NCBI Taxonomy" id="516702"/>
    <lineage>
        <taxon>Bacteria</taxon>
        <taxon>Pseudomonadati</taxon>
        <taxon>Pseudomonadota</taxon>
        <taxon>Betaproteobacteria</taxon>
        <taxon>Burkholderiales</taxon>
        <taxon>Alcaligenaceae</taxon>
        <taxon>Pigmentiphaga</taxon>
    </lineage>
</organism>
<evidence type="ECO:0000256" key="2">
    <source>
        <dbReference type="SAM" id="SignalP"/>
    </source>
</evidence>
<dbReference type="RefSeq" id="WP_179586034.1">
    <property type="nucleotide sequence ID" value="NZ_JACBYR010000001.1"/>
</dbReference>
<dbReference type="Proteomes" id="UP000542125">
    <property type="component" value="Unassembled WGS sequence"/>
</dbReference>
<gene>
    <name evidence="3" type="ORF">FHW18_002109</name>
</gene>
<dbReference type="Gene3D" id="3.40.190.10">
    <property type="entry name" value="Periplasmic binding protein-like II"/>
    <property type="match status" value="1"/>
</dbReference>